<organism evidence="1 2">
    <name type="scientific">Prochlorococcus marinus (strain MIT 9313)</name>
    <dbReference type="NCBI Taxonomy" id="74547"/>
    <lineage>
        <taxon>Bacteria</taxon>
        <taxon>Bacillati</taxon>
        <taxon>Cyanobacteriota</taxon>
        <taxon>Cyanophyceae</taxon>
        <taxon>Synechococcales</taxon>
        <taxon>Prochlorococcaceae</taxon>
        <taxon>Prochlorococcus</taxon>
    </lineage>
</organism>
<keyword evidence="2" id="KW-1185">Reference proteome</keyword>
<dbReference type="Proteomes" id="UP000001423">
    <property type="component" value="Chromosome"/>
</dbReference>
<evidence type="ECO:0000313" key="1">
    <source>
        <dbReference type="EMBL" id="CAX32256.1"/>
    </source>
</evidence>
<name>B9ESB5_PROMM</name>
<dbReference type="AlphaFoldDB" id="B9ESB5"/>
<dbReference type="EMBL" id="BX548175">
    <property type="protein sequence ID" value="CAX32256.1"/>
    <property type="molecule type" value="Genomic_DNA"/>
</dbReference>
<reference evidence="1 2" key="1">
    <citation type="journal article" date="2003" name="Nature">
        <title>Genome divergence in two Prochlorococcus ecotypes reflects oceanic niche differentiation.</title>
        <authorList>
            <person name="Rocap G."/>
            <person name="Larimer F.W."/>
            <person name="Lamerdin J.E."/>
            <person name="Malfatti S."/>
            <person name="Chain P."/>
            <person name="Ahlgren N.A."/>
            <person name="Arellano A."/>
            <person name="Coleman M."/>
            <person name="Hauser L."/>
            <person name="Hess W.R."/>
            <person name="Johnson Z.I."/>
            <person name="Land M.L."/>
            <person name="Lindell D."/>
            <person name="Post A.F."/>
            <person name="Regala W."/>
            <person name="Shah M."/>
            <person name="Shaw S.L."/>
            <person name="Steglich C."/>
            <person name="Sullivan M.B."/>
            <person name="Ting C.S."/>
            <person name="Tolonen A."/>
            <person name="Webb E.A."/>
            <person name="Zinser E.R."/>
            <person name="Chisholm S.W."/>
        </authorList>
    </citation>
    <scope>NUCLEOTIDE SEQUENCE [LARGE SCALE GENOMIC DNA]</scope>
    <source>
        <strain evidence="2">MIT 9313</strain>
    </source>
</reference>
<evidence type="ECO:0000313" key="2">
    <source>
        <dbReference type="Proteomes" id="UP000001423"/>
    </source>
</evidence>
<accession>B9ESB5</accession>
<protein>
    <submittedName>
        <fullName evidence="1">Uncharacterized protein</fullName>
    </submittedName>
</protein>
<dbReference type="HOGENOM" id="CLU_3102560_0_0_3"/>
<sequence>MLCFHKKSFYWKVDFPKLPQTHLIAFGNTRIMIILFSSSILNGWQQCSLRL</sequence>
<gene>
    <name evidence="1" type="ordered locus">PMT_2734</name>
</gene>
<proteinExistence type="predicted"/>
<dbReference type="KEGG" id="pmt:PMT_2734"/>